<name>A0AAN7BIH4_9PEZI</name>
<feature type="compositionally biased region" description="Basic and acidic residues" evidence="1">
    <location>
        <begin position="1"/>
        <end position="21"/>
    </location>
</feature>
<sequence>MMKGEKGNNKKENRGEKDPRGALDTSIPLAIHVRKLRKSVARCVALLQNAANLLCPWSTSLSGAVQGGAVPPRSSCACCKLLGRLRCETGDHHLPEKKKKVPRYLLRDPTKTDWLQPIRTADSSLPTYSVPGLGTRPCGSRSWFSALFPFISVSLLRVSFWLQPFSSELHLGGDLSLGKNCNKMKEREKRELGNSTESRFQCFPRRRRFVLPTAGDTLIR</sequence>
<protein>
    <submittedName>
        <fullName evidence="2">Uncharacterized protein</fullName>
    </submittedName>
</protein>
<gene>
    <name evidence="2" type="ORF">QBC38DRAFT_36421</name>
</gene>
<accession>A0AAN7BIH4</accession>
<dbReference type="EMBL" id="MU865410">
    <property type="protein sequence ID" value="KAK4223903.1"/>
    <property type="molecule type" value="Genomic_DNA"/>
</dbReference>
<dbReference type="Proteomes" id="UP001301958">
    <property type="component" value="Unassembled WGS sequence"/>
</dbReference>
<keyword evidence="3" id="KW-1185">Reference proteome</keyword>
<evidence type="ECO:0000313" key="3">
    <source>
        <dbReference type="Proteomes" id="UP001301958"/>
    </source>
</evidence>
<feature type="region of interest" description="Disordered" evidence="1">
    <location>
        <begin position="1"/>
        <end position="22"/>
    </location>
</feature>
<dbReference type="AlphaFoldDB" id="A0AAN7BIH4"/>
<comment type="caution">
    <text evidence="2">The sequence shown here is derived from an EMBL/GenBank/DDBJ whole genome shotgun (WGS) entry which is preliminary data.</text>
</comment>
<organism evidence="2 3">
    <name type="scientific">Podospora fimiseda</name>
    <dbReference type="NCBI Taxonomy" id="252190"/>
    <lineage>
        <taxon>Eukaryota</taxon>
        <taxon>Fungi</taxon>
        <taxon>Dikarya</taxon>
        <taxon>Ascomycota</taxon>
        <taxon>Pezizomycotina</taxon>
        <taxon>Sordariomycetes</taxon>
        <taxon>Sordariomycetidae</taxon>
        <taxon>Sordariales</taxon>
        <taxon>Podosporaceae</taxon>
        <taxon>Podospora</taxon>
    </lineage>
</organism>
<evidence type="ECO:0000256" key="1">
    <source>
        <dbReference type="SAM" id="MobiDB-lite"/>
    </source>
</evidence>
<reference evidence="2" key="2">
    <citation type="submission" date="2023-05" db="EMBL/GenBank/DDBJ databases">
        <authorList>
            <consortium name="Lawrence Berkeley National Laboratory"/>
            <person name="Steindorff A."/>
            <person name="Hensen N."/>
            <person name="Bonometti L."/>
            <person name="Westerberg I."/>
            <person name="Brannstrom I.O."/>
            <person name="Guillou S."/>
            <person name="Cros-Aarteil S."/>
            <person name="Calhoun S."/>
            <person name="Haridas S."/>
            <person name="Kuo A."/>
            <person name="Mondo S."/>
            <person name="Pangilinan J."/>
            <person name="Riley R."/>
            <person name="Labutti K."/>
            <person name="Andreopoulos B."/>
            <person name="Lipzen A."/>
            <person name="Chen C."/>
            <person name="Yanf M."/>
            <person name="Daum C."/>
            <person name="Ng V."/>
            <person name="Clum A."/>
            <person name="Ohm R."/>
            <person name="Martin F."/>
            <person name="Silar P."/>
            <person name="Natvig D."/>
            <person name="Lalanne C."/>
            <person name="Gautier V."/>
            <person name="Ament-Velasquez S.L."/>
            <person name="Kruys A."/>
            <person name="Hutchinson M.I."/>
            <person name="Powell A.J."/>
            <person name="Barry K."/>
            <person name="Miller A.N."/>
            <person name="Grigoriev I.V."/>
            <person name="Debuchy R."/>
            <person name="Gladieux P."/>
            <person name="Thoren M.H."/>
            <person name="Johannesson H."/>
        </authorList>
    </citation>
    <scope>NUCLEOTIDE SEQUENCE</scope>
    <source>
        <strain evidence="2">CBS 990.96</strain>
    </source>
</reference>
<evidence type="ECO:0000313" key="2">
    <source>
        <dbReference type="EMBL" id="KAK4223903.1"/>
    </source>
</evidence>
<proteinExistence type="predicted"/>
<reference evidence="2" key="1">
    <citation type="journal article" date="2023" name="Mol. Phylogenet. Evol.">
        <title>Genome-scale phylogeny and comparative genomics of the fungal order Sordariales.</title>
        <authorList>
            <person name="Hensen N."/>
            <person name="Bonometti L."/>
            <person name="Westerberg I."/>
            <person name="Brannstrom I.O."/>
            <person name="Guillou S."/>
            <person name="Cros-Aarteil S."/>
            <person name="Calhoun S."/>
            <person name="Haridas S."/>
            <person name="Kuo A."/>
            <person name="Mondo S."/>
            <person name="Pangilinan J."/>
            <person name="Riley R."/>
            <person name="LaButti K."/>
            <person name="Andreopoulos B."/>
            <person name="Lipzen A."/>
            <person name="Chen C."/>
            <person name="Yan M."/>
            <person name="Daum C."/>
            <person name="Ng V."/>
            <person name="Clum A."/>
            <person name="Steindorff A."/>
            <person name="Ohm R.A."/>
            <person name="Martin F."/>
            <person name="Silar P."/>
            <person name="Natvig D.O."/>
            <person name="Lalanne C."/>
            <person name="Gautier V."/>
            <person name="Ament-Velasquez S.L."/>
            <person name="Kruys A."/>
            <person name="Hutchinson M.I."/>
            <person name="Powell A.J."/>
            <person name="Barry K."/>
            <person name="Miller A.N."/>
            <person name="Grigoriev I.V."/>
            <person name="Debuchy R."/>
            <person name="Gladieux P."/>
            <person name="Hiltunen Thoren M."/>
            <person name="Johannesson H."/>
        </authorList>
    </citation>
    <scope>NUCLEOTIDE SEQUENCE</scope>
    <source>
        <strain evidence="2">CBS 990.96</strain>
    </source>
</reference>